<accession>A0A6B2NT93</accession>
<dbReference type="RefSeq" id="WP_164132440.1">
    <property type="nucleotide sequence ID" value="NZ_JAAGOX010000054.1"/>
</dbReference>
<name>A0A6B2NT93_9RHOB</name>
<reference evidence="2" key="1">
    <citation type="submission" date="2020-02" db="EMBL/GenBank/DDBJ databases">
        <title>Delineation of the pyrene-degrading pathway in Roseobacter clade bacteria by genomic analysis.</title>
        <authorList>
            <person name="Zhou H."/>
            <person name="Wang H."/>
        </authorList>
    </citation>
    <scope>NUCLEOTIDE SEQUENCE</scope>
    <source>
        <strain evidence="2">PrR005</strain>
    </source>
</reference>
<evidence type="ECO:0000313" key="2">
    <source>
        <dbReference type="EMBL" id="NDW47431.1"/>
    </source>
</evidence>
<dbReference type="Gene3D" id="1.10.150.690">
    <property type="entry name" value="DUF2063"/>
    <property type="match status" value="1"/>
</dbReference>
<dbReference type="InterPro" id="IPR044922">
    <property type="entry name" value="DUF2063_N_sf"/>
</dbReference>
<proteinExistence type="predicted"/>
<dbReference type="AlphaFoldDB" id="A0A6B2NT93"/>
<gene>
    <name evidence="2" type="ORF">G0P99_21005</name>
</gene>
<comment type="caution">
    <text evidence="2">The sequence shown here is derived from an EMBL/GenBank/DDBJ whole genome shotgun (WGS) entry which is preliminary data.</text>
</comment>
<sequence length="260" mass="28090">MTVTQDDFHAALLDPGRAIPEGLCDADAHPAGRRFNVYRNNVAVSLTEAMHQAFPVIAKLLGAQNMDGLAGLFLRRHPPSTPLMMFYGEAFPDFLAGMEQLSHLGYLPDVARLELAIRQSYHAADSTPLDPKALSIDPEALMSARLDFAPAMRLIRSPWPIHAIWRFNTEDGAPKPQPGGQDVLITRPEYDPIPQPLPPGGGDWIEALQAGATIGAAYEAAAETTPDFDLGATLALLLQGGALTSLTEEGQEHEPTRLDP</sequence>
<evidence type="ECO:0000259" key="1">
    <source>
        <dbReference type="Pfam" id="PF09836"/>
    </source>
</evidence>
<feature type="domain" description="Putative DNA-binding" evidence="1">
    <location>
        <begin position="4"/>
        <end position="95"/>
    </location>
</feature>
<dbReference type="Pfam" id="PF09836">
    <property type="entry name" value="DUF2063"/>
    <property type="match status" value="1"/>
</dbReference>
<dbReference type="EMBL" id="JAAGOX010000054">
    <property type="protein sequence ID" value="NDW47431.1"/>
    <property type="molecule type" value="Genomic_DNA"/>
</dbReference>
<protein>
    <submittedName>
        <fullName evidence="2">DUF2063 domain-containing protein</fullName>
    </submittedName>
</protein>
<dbReference type="InterPro" id="IPR018640">
    <property type="entry name" value="DUF2063"/>
</dbReference>
<organism evidence="2">
    <name type="scientific">Ruegeria sp. PrR005</name>
    <dbReference type="NCBI Taxonomy" id="2706882"/>
    <lineage>
        <taxon>Bacteria</taxon>
        <taxon>Pseudomonadati</taxon>
        <taxon>Pseudomonadota</taxon>
        <taxon>Alphaproteobacteria</taxon>
        <taxon>Rhodobacterales</taxon>
        <taxon>Roseobacteraceae</taxon>
        <taxon>Ruegeria</taxon>
    </lineage>
</organism>